<dbReference type="EMBL" id="ML119651">
    <property type="protein sequence ID" value="RPA86005.1"/>
    <property type="molecule type" value="Genomic_DNA"/>
</dbReference>
<reference evidence="1 2" key="1">
    <citation type="journal article" date="2018" name="Nat. Ecol. Evol.">
        <title>Pezizomycetes genomes reveal the molecular basis of ectomycorrhizal truffle lifestyle.</title>
        <authorList>
            <person name="Murat C."/>
            <person name="Payen T."/>
            <person name="Noel B."/>
            <person name="Kuo A."/>
            <person name="Morin E."/>
            <person name="Chen J."/>
            <person name="Kohler A."/>
            <person name="Krizsan K."/>
            <person name="Balestrini R."/>
            <person name="Da Silva C."/>
            <person name="Montanini B."/>
            <person name="Hainaut M."/>
            <person name="Levati E."/>
            <person name="Barry K.W."/>
            <person name="Belfiori B."/>
            <person name="Cichocki N."/>
            <person name="Clum A."/>
            <person name="Dockter R.B."/>
            <person name="Fauchery L."/>
            <person name="Guy J."/>
            <person name="Iotti M."/>
            <person name="Le Tacon F."/>
            <person name="Lindquist E.A."/>
            <person name="Lipzen A."/>
            <person name="Malagnac F."/>
            <person name="Mello A."/>
            <person name="Molinier V."/>
            <person name="Miyauchi S."/>
            <person name="Poulain J."/>
            <person name="Riccioni C."/>
            <person name="Rubini A."/>
            <person name="Sitrit Y."/>
            <person name="Splivallo R."/>
            <person name="Traeger S."/>
            <person name="Wang M."/>
            <person name="Zifcakova L."/>
            <person name="Wipf D."/>
            <person name="Zambonelli A."/>
            <person name="Paolocci F."/>
            <person name="Nowrousian M."/>
            <person name="Ottonello S."/>
            <person name="Baldrian P."/>
            <person name="Spatafora J.W."/>
            <person name="Henrissat B."/>
            <person name="Nagy L.G."/>
            <person name="Aury J.M."/>
            <person name="Wincker P."/>
            <person name="Grigoriev I.V."/>
            <person name="Bonfante P."/>
            <person name="Martin F.M."/>
        </authorList>
    </citation>
    <scope>NUCLEOTIDE SEQUENCE [LARGE SCALE GENOMIC DNA]</scope>
    <source>
        <strain evidence="1 2">RN42</strain>
    </source>
</reference>
<keyword evidence="2" id="KW-1185">Reference proteome</keyword>
<proteinExistence type="predicted"/>
<organism evidence="1 2">
    <name type="scientific">Ascobolus immersus RN42</name>
    <dbReference type="NCBI Taxonomy" id="1160509"/>
    <lineage>
        <taxon>Eukaryota</taxon>
        <taxon>Fungi</taxon>
        <taxon>Dikarya</taxon>
        <taxon>Ascomycota</taxon>
        <taxon>Pezizomycotina</taxon>
        <taxon>Pezizomycetes</taxon>
        <taxon>Pezizales</taxon>
        <taxon>Ascobolaceae</taxon>
        <taxon>Ascobolus</taxon>
    </lineage>
</organism>
<evidence type="ECO:0000313" key="2">
    <source>
        <dbReference type="Proteomes" id="UP000275078"/>
    </source>
</evidence>
<sequence>MIHEDHNGDVARARRVGSDYIQQVVSRTFTGNTGSCGFKIAYCIKTSCRNENVLDLSNNTQFQVRFYTRQPNYLSNRTIIYLIQVDIRDDVVATEARGNHNLFKEALTADLREYLNKDSSRVDRQICESNAKSKGRSTLAQQKEILHRFDDIY</sequence>
<gene>
    <name evidence="1" type="ORF">BJ508DRAFT_302384</name>
</gene>
<name>A0A3N4IIP4_ASCIM</name>
<evidence type="ECO:0000313" key="1">
    <source>
        <dbReference type="EMBL" id="RPA86005.1"/>
    </source>
</evidence>
<dbReference type="Proteomes" id="UP000275078">
    <property type="component" value="Unassembled WGS sequence"/>
</dbReference>
<dbReference type="AlphaFoldDB" id="A0A3N4IIP4"/>
<protein>
    <submittedName>
        <fullName evidence="1">Uncharacterized protein</fullName>
    </submittedName>
</protein>
<accession>A0A3N4IIP4</accession>